<dbReference type="InterPro" id="IPR028082">
    <property type="entry name" value="Peripla_BP_I"/>
</dbReference>
<dbReference type="InterPro" id="IPR028081">
    <property type="entry name" value="Leu-bd"/>
</dbReference>
<dbReference type="EMBL" id="UINC01017268">
    <property type="protein sequence ID" value="SVA71370.1"/>
    <property type="molecule type" value="Genomic_DNA"/>
</dbReference>
<dbReference type="Pfam" id="PF13458">
    <property type="entry name" value="Peripla_BP_6"/>
    <property type="match status" value="1"/>
</dbReference>
<accession>A0A381Y3D3</accession>
<reference evidence="3" key="1">
    <citation type="submission" date="2018-05" db="EMBL/GenBank/DDBJ databases">
        <authorList>
            <person name="Lanie J.A."/>
            <person name="Ng W.-L."/>
            <person name="Kazmierczak K.M."/>
            <person name="Andrzejewski T.M."/>
            <person name="Davidsen T.M."/>
            <person name="Wayne K.J."/>
            <person name="Tettelin H."/>
            <person name="Glass J.I."/>
            <person name="Rusch D."/>
            <person name="Podicherti R."/>
            <person name="Tsui H.-C.T."/>
            <person name="Winkler M.E."/>
        </authorList>
    </citation>
    <scope>NUCLEOTIDE SEQUENCE</scope>
</reference>
<evidence type="ECO:0000256" key="1">
    <source>
        <dbReference type="ARBA" id="ARBA00022729"/>
    </source>
</evidence>
<dbReference type="InterPro" id="IPR051010">
    <property type="entry name" value="BCAA_transport"/>
</dbReference>
<evidence type="ECO:0000313" key="3">
    <source>
        <dbReference type="EMBL" id="SVA71370.1"/>
    </source>
</evidence>
<protein>
    <recommendedName>
        <fullName evidence="2">Leucine-binding protein domain-containing protein</fullName>
    </recommendedName>
</protein>
<dbReference type="AlphaFoldDB" id="A0A381Y3D3"/>
<dbReference type="PANTHER" id="PTHR30483:SF6">
    <property type="entry name" value="PERIPLASMIC BINDING PROTEIN OF ABC TRANSPORTER FOR NATURAL AMINO ACIDS"/>
    <property type="match status" value="1"/>
</dbReference>
<organism evidence="3">
    <name type="scientific">marine metagenome</name>
    <dbReference type="NCBI Taxonomy" id="408172"/>
    <lineage>
        <taxon>unclassified sequences</taxon>
        <taxon>metagenomes</taxon>
        <taxon>ecological metagenomes</taxon>
    </lineage>
</organism>
<proteinExistence type="predicted"/>
<gene>
    <name evidence="3" type="ORF">METZ01_LOCUS124224</name>
</gene>
<dbReference type="Gene3D" id="3.40.50.2300">
    <property type="match status" value="3"/>
</dbReference>
<dbReference type="PANTHER" id="PTHR30483">
    <property type="entry name" value="LEUCINE-SPECIFIC-BINDING PROTEIN"/>
    <property type="match status" value="1"/>
</dbReference>
<feature type="domain" description="Leucine-binding protein" evidence="2">
    <location>
        <begin position="256"/>
        <end position="425"/>
    </location>
</feature>
<name>A0A381Y3D3_9ZZZZ</name>
<dbReference type="SUPFAM" id="SSF53822">
    <property type="entry name" value="Periplasmic binding protein-like I"/>
    <property type="match status" value="1"/>
</dbReference>
<keyword evidence="1" id="KW-0732">Signal</keyword>
<sequence>MFRINVKEEIKIMKKLVKGVSVGLLGCALMFSAVTSSADRSVKVLGWGAQSGPLKSFGVNSEAALRSAVSEINAAGGVKLGDGTMVPMEVLGYEDGACKKDENIAILRKTASTTDAIVAMGTTCSGSCQAMFGVLQKKVGDAADSGLQMPMLADTCIRPGLAKISEWAFRNVPNEIAMYDSLFGWLSQQYPDIKTFSGGTETDQGHSFITHTKVIVQAAIRHGFEWVGPDVPELGPKVGQGAKELQSAAKSQHWLMGDTNYTVQARKIKKQNPDMMLVSSHPFSACGFLKEMKRQRVKPKLLVGLTSSASQETLNGCMKEAEGIIIPTGFAPITPAAQNANEIVSKAGGFLDLHSAAAWENAYLVKAAVEAAGISAKSENLAEDRAKFRDALAGITSTEGLIGPVSRNAEGEASKPFVYVQVVNGKWEVIHDPRG</sequence>
<evidence type="ECO:0000259" key="2">
    <source>
        <dbReference type="Pfam" id="PF13458"/>
    </source>
</evidence>